<keyword evidence="6 11" id="KW-1133">Transmembrane helix</keyword>
<reference evidence="13 14" key="1">
    <citation type="submission" date="2016-02" db="EMBL/GenBank/DDBJ databases">
        <title>Genome sequence of Clostridium thermobutyricum DSM 4928.</title>
        <authorList>
            <person name="Poehlein A."/>
            <person name="Daniel R."/>
        </authorList>
    </citation>
    <scope>NUCLEOTIDE SEQUENCE [LARGE SCALE GENOMIC DNA]</scope>
    <source>
        <strain evidence="13 14">DSM 4928</strain>
    </source>
</reference>
<feature type="binding site" evidence="10">
    <location>
        <position position="483"/>
    </location>
    <ligand>
        <name>Mn(2+)</name>
        <dbReference type="ChEBI" id="CHEBI:29035"/>
    </ligand>
</feature>
<proteinExistence type="inferred from homology"/>
<dbReference type="InterPro" id="IPR050448">
    <property type="entry name" value="OpgB/LTA_synthase_biosynth"/>
</dbReference>
<feature type="transmembrane region" description="Helical" evidence="11">
    <location>
        <begin position="126"/>
        <end position="148"/>
    </location>
</feature>
<evidence type="ECO:0000256" key="3">
    <source>
        <dbReference type="ARBA" id="ARBA00009983"/>
    </source>
</evidence>
<comment type="caution">
    <text evidence="13">The sequence shown here is derived from an EMBL/GenBank/DDBJ whole genome shotgun (WGS) entry which is preliminary data.</text>
</comment>
<keyword evidence="7 11" id="KW-0472">Membrane</keyword>
<feature type="transmembrane region" description="Helical" evidence="11">
    <location>
        <begin position="160"/>
        <end position="178"/>
    </location>
</feature>
<dbReference type="InterPro" id="IPR000917">
    <property type="entry name" value="Sulfatase_N"/>
</dbReference>
<evidence type="ECO:0000256" key="5">
    <source>
        <dbReference type="ARBA" id="ARBA00022692"/>
    </source>
</evidence>
<feature type="active site" evidence="8">
    <location>
        <position position="309"/>
    </location>
</feature>
<keyword evidence="9" id="KW-0479">Metal-binding</keyword>
<feature type="binding site" evidence="9">
    <location>
        <position position="423"/>
    </location>
    <ligand>
        <name>substrate</name>
    </ligand>
</feature>
<dbReference type="InterPro" id="IPR012160">
    <property type="entry name" value="LtaS-like"/>
</dbReference>
<comment type="pathway">
    <text evidence="2">Cell wall biogenesis; lipoteichoic acid biosynthesis.</text>
</comment>
<dbReference type="AlphaFoldDB" id="A0A1V4SXT8"/>
<dbReference type="CDD" id="cd16015">
    <property type="entry name" value="LTA_synthase"/>
    <property type="match status" value="1"/>
</dbReference>
<evidence type="ECO:0000256" key="7">
    <source>
        <dbReference type="ARBA" id="ARBA00023136"/>
    </source>
</evidence>
<comment type="subcellular location">
    <subcellularLocation>
        <location evidence="1">Cell membrane</location>
        <topology evidence="1">Multi-pass membrane protein</topology>
    </subcellularLocation>
</comment>
<dbReference type="Gene3D" id="3.40.720.10">
    <property type="entry name" value="Alkaline Phosphatase, subunit A"/>
    <property type="match status" value="1"/>
</dbReference>
<evidence type="ECO:0000259" key="12">
    <source>
        <dbReference type="Pfam" id="PF00884"/>
    </source>
</evidence>
<evidence type="ECO:0000256" key="8">
    <source>
        <dbReference type="PIRSR" id="PIRSR005091-1"/>
    </source>
</evidence>
<accession>A0A1V4SXT8</accession>
<evidence type="ECO:0000256" key="2">
    <source>
        <dbReference type="ARBA" id="ARBA00004936"/>
    </source>
</evidence>
<feature type="domain" description="Sulfatase N-terminal" evidence="12">
    <location>
        <begin position="259"/>
        <end position="545"/>
    </location>
</feature>
<evidence type="ECO:0000313" key="13">
    <source>
        <dbReference type="EMBL" id="OPX48409.1"/>
    </source>
</evidence>
<dbReference type="GO" id="GO:0046872">
    <property type="term" value="F:metal ion binding"/>
    <property type="evidence" value="ECO:0007669"/>
    <property type="project" value="UniProtKB-KW"/>
</dbReference>
<feature type="transmembrane region" description="Helical" evidence="11">
    <location>
        <begin position="53"/>
        <end position="73"/>
    </location>
</feature>
<feature type="transmembrane region" description="Helical" evidence="11">
    <location>
        <begin position="80"/>
        <end position="101"/>
    </location>
</feature>
<dbReference type="InterPro" id="IPR017850">
    <property type="entry name" value="Alkaline_phosphatase_core_sf"/>
</dbReference>
<feature type="transmembrane region" description="Helical" evidence="11">
    <location>
        <begin position="20"/>
        <end position="41"/>
    </location>
</feature>
<feature type="binding site" evidence="10">
    <location>
        <position position="267"/>
    </location>
    <ligand>
        <name>Mn(2+)</name>
        <dbReference type="ChEBI" id="CHEBI:29035"/>
    </ligand>
</feature>
<dbReference type="PANTHER" id="PTHR47371:SF3">
    <property type="entry name" value="PHOSPHOGLYCEROL TRANSFERASE I"/>
    <property type="match status" value="1"/>
</dbReference>
<evidence type="ECO:0000313" key="14">
    <source>
        <dbReference type="Proteomes" id="UP000191448"/>
    </source>
</evidence>
<dbReference type="SUPFAM" id="SSF53649">
    <property type="entry name" value="Alkaline phosphatase-like"/>
    <property type="match status" value="1"/>
</dbReference>
<evidence type="ECO:0000256" key="6">
    <source>
        <dbReference type="ARBA" id="ARBA00022989"/>
    </source>
</evidence>
<dbReference type="Pfam" id="PF00884">
    <property type="entry name" value="Sulfatase"/>
    <property type="match status" value="1"/>
</dbReference>
<comment type="similarity">
    <text evidence="3">Belongs to the LTA synthase family.</text>
</comment>
<dbReference type="PIRSF" id="PIRSF005091">
    <property type="entry name" value="Mmb_sulf_HI1246"/>
    <property type="match status" value="1"/>
</dbReference>
<evidence type="ECO:0000256" key="4">
    <source>
        <dbReference type="ARBA" id="ARBA00022475"/>
    </source>
</evidence>
<evidence type="ECO:0000256" key="1">
    <source>
        <dbReference type="ARBA" id="ARBA00004651"/>
    </source>
</evidence>
<name>A0A1V4SXT8_9CLOT</name>
<gene>
    <name evidence="13" type="primary">ltaS1_2</name>
    <name evidence="13" type="ORF">CLTHE_12320</name>
</gene>
<evidence type="ECO:0000256" key="10">
    <source>
        <dbReference type="PIRSR" id="PIRSR005091-3"/>
    </source>
</evidence>
<organism evidence="13 14">
    <name type="scientific">Clostridium thermobutyricum DSM 4928</name>
    <dbReference type="NCBI Taxonomy" id="1121339"/>
    <lineage>
        <taxon>Bacteria</taxon>
        <taxon>Bacillati</taxon>
        <taxon>Bacillota</taxon>
        <taxon>Clostridia</taxon>
        <taxon>Eubacteriales</taxon>
        <taxon>Clostridiaceae</taxon>
        <taxon>Clostridium</taxon>
    </lineage>
</organism>
<protein>
    <submittedName>
        <fullName evidence="13">Lipoteichoic acid synthase 1</fullName>
    </submittedName>
</protein>
<dbReference type="GO" id="GO:0005886">
    <property type="term" value="C:plasma membrane"/>
    <property type="evidence" value="ECO:0007669"/>
    <property type="project" value="UniProtKB-SubCell"/>
</dbReference>
<dbReference type="Proteomes" id="UP000191448">
    <property type="component" value="Unassembled WGS sequence"/>
</dbReference>
<keyword evidence="9" id="KW-0464">Manganese</keyword>
<keyword evidence="4" id="KW-1003">Cell membrane</keyword>
<keyword evidence="5 11" id="KW-0812">Transmembrane</keyword>
<evidence type="ECO:0000256" key="11">
    <source>
        <dbReference type="SAM" id="Phobius"/>
    </source>
</evidence>
<dbReference type="RefSeq" id="WP_080022482.1">
    <property type="nucleotide sequence ID" value="NZ_LTAY01000032.1"/>
</dbReference>
<evidence type="ECO:0000256" key="9">
    <source>
        <dbReference type="PIRSR" id="PIRSR005091-2"/>
    </source>
</evidence>
<dbReference type="Gene3D" id="3.30.1120.170">
    <property type="match status" value="1"/>
</dbReference>
<dbReference type="PANTHER" id="PTHR47371">
    <property type="entry name" value="LIPOTEICHOIC ACID SYNTHASE"/>
    <property type="match status" value="1"/>
</dbReference>
<sequence length="607" mass="69920">MNIEGIWAKKKRNLDLENAIIWFIFICLVLKTIIFVTIGTSKTGYTPAVFSPQINLLPAHLACILILVFPAYLFKNKKQLGYLFIIDILYSIFLIINIWYFRASGKYLGIRFIFFPDLFNPMKRGIVNPSATDLFYILDLPIIALLLFKTKVFFDKKRNILATILGVIISIIAIYGTYYEYDIRKSDNGSTNFIATDWGSAQDMRNMWPLAYFVYDNYKAIEAYNRKPNIEQIDKINAWFKENEENLPENKYFGMFKGKNVIFVQMESLEDFVIGEKVYGQEITPVLNKLVKHSLYFNNIYEQNNGGNSIDCDMLVNTGMLTLGNSITFLTNPYTQYPSMARILNSKGYTAISTRAEPGGDYNWSEAHSNALGFKNIWDSNDYEFNEIVGFGLSDKTFYNQYIDKLKDVKNPFFSMIANLSNHGPFDIKDDYRSLNLPKDLDKTKLGGYFQSSHYADEQIGFLINKLKNLGMMKDTILVIYGDHGGVHKYYDDELKDINLPGDWWKEYEKKIPLIIYSEGIKGQEINTIGGHMDIMPTVLNLLGVKPEVPIMGRNLLNTKINATVIKGNEIVGNPSPKEREHLKEAYQIAEYIINNNYYKYENKIDN</sequence>
<dbReference type="OrthoDB" id="5901192at2"/>
<dbReference type="EMBL" id="LTAY01000032">
    <property type="protein sequence ID" value="OPX48409.1"/>
    <property type="molecule type" value="Genomic_DNA"/>
</dbReference>
<feature type="binding site" evidence="10">
    <location>
        <position position="484"/>
    </location>
    <ligand>
        <name>Mn(2+)</name>
        <dbReference type="ChEBI" id="CHEBI:29035"/>
    </ligand>
</feature>